<dbReference type="PANTHER" id="PTHR43313:SF1">
    <property type="entry name" value="3BETA-HYDROXYSTEROID DEHYDROGENASE DHS-16"/>
    <property type="match status" value="1"/>
</dbReference>
<evidence type="ECO:0000313" key="2">
    <source>
        <dbReference type="EMBL" id="BDA77429.1"/>
    </source>
</evidence>
<evidence type="ECO:0000256" key="1">
    <source>
        <dbReference type="RuleBase" id="RU000363"/>
    </source>
</evidence>
<dbReference type="InterPro" id="IPR036291">
    <property type="entry name" value="NAD(P)-bd_dom_sf"/>
</dbReference>
<dbReference type="PRINTS" id="PR00080">
    <property type="entry name" value="SDRFAMILY"/>
</dbReference>
<evidence type="ECO:0000313" key="3">
    <source>
        <dbReference type="Proteomes" id="UP000245263"/>
    </source>
</evidence>
<dbReference type="RefSeq" id="WP_167837218.1">
    <property type="nucleotide sequence ID" value="NZ_AP025028.1"/>
</dbReference>
<dbReference type="InterPro" id="IPR020904">
    <property type="entry name" value="Sc_DH/Rdtase_CS"/>
</dbReference>
<dbReference type="EMBL" id="AP025028">
    <property type="protein sequence ID" value="BDA77429.1"/>
    <property type="molecule type" value="Genomic_DNA"/>
</dbReference>
<dbReference type="Pfam" id="PF00106">
    <property type="entry name" value="adh_short"/>
    <property type="match status" value="1"/>
</dbReference>
<protein>
    <submittedName>
        <fullName evidence="2">Short-chain dehydrogenase/reductase</fullName>
    </submittedName>
</protein>
<dbReference type="InterPro" id="IPR002347">
    <property type="entry name" value="SDR_fam"/>
</dbReference>
<dbReference type="SUPFAM" id="SSF51735">
    <property type="entry name" value="NAD(P)-binding Rossmann-fold domains"/>
    <property type="match status" value="1"/>
</dbReference>
<keyword evidence="3" id="KW-1185">Reference proteome</keyword>
<dbReference type="Proteomes" id="UP000245263">
    <property type="component" value="Chromosome 1"/>
</dbReference>
<gene>
    <name evidence="2" type="ORF">LPTSP3_g03590</name>
</gene>
<reference evidence="2 3" key="1">
    <citation type="submission" date="2021-08" db="EMBL/GenBank/DDBJ databases">
        <title>Complete genome sequence of Leptospira kobayashii strain E30.</title>
        <authorList>
            <person name="Nakao R."/>
            <person name="Nakamura S."/>
            <person name="Masuzawa T."/>
            <person name="Koizumi N."/>
        </authorList>
    </citation>
    <scope>NUCLEOTIDE SEQUENCE [LARGE SCALE GENOMIC DNA]</scope>
    <source>
        <strain evidence="2 3">E30</strain>
    </source>
</reference>
<accession>A0ABM7UQG8</accession>
<sequence>MNQDSLKRSKVAQDTVVVTGAGSGIGYAISERLVSDGYKVYGTAIHKEEADRLQKEFGASFFPIIVDIREEKTIQAAIATITHRNGEEPVEAVINVAGIVQNGPLCDVSSDEFKNILSVNVVGMHNISRAFLPFLMRAKSPRIINISSTGGQRTLPFNGAYSASKFAVEALSSAMRMEYHCLGIKVVVVAPSMVKTPMTNKIQEDLKKDPSLTIYKKPMLRFLKRAEQVFQNGPSVQLVVDQVIHALTKKNPKDRYVIYQSWWRDYLLMKILPVRKREEIFRKVIGL</sequence>
<dbReference type="PRINTS" id="PR00081">
    <property type="entry name" value="GDHRDH"/>
</dbReference>
<organism evidence="2 3">
    <name type="scientific">Leptospira kobayashii</name>
    <dbReference type="NCBI Taxonomy" id="1917830"/>
    <lineage>
        <taxon>Bacteria</taxon>
        <taxon>Pseudomonadati</taxon>
        <taxon>Spirochaetota</taxon>
        <taxon>Spirochaetia</taxon>
        <taxon>Leptospirales</taxon>
        <taxon>Leptospiraceae</taxon>
        <taxon>Leptospira</taxon>
    </lineage>
</organism>
<proteinExistence type="inferred from homology"/>
<dbReference type="PROSITE" id="PS00061">
    <property type="entry name" value="ADH_SHORT"/>
    <property type="match status" value="1"/>
</dbReference>
<dbReference type="Gene3D" id="3.40.50.720">
    <property type="entry name" value="NAD(P)-binding Rossmann-like Domain"/>
    <property type="match status" value="1"/>
</dbReference>
<dbReference type="PANTHER" id="PTHR43313">
    <property type="entry name" value="SHORT-CHAIN DEHYDROGENASE/REDUCTASE FAMILY 9C"/>
    <property type="match status" value="1"/>
</dbReference>
<comment type="similarity">
    <text evidence="1">Belongs to the short-chain dehydrogenases/reductases (SDR) family.</text>
</comment>
<name>A0ABM7UQG8_9LEPT</name>